<protein>
    <recommendedName>
        <fullName evidence="3">Ion transporter</fullName>
    </recommendedName>
</protein>
<name>A0AA96WJB3_9CYAN</name>
<evidence type="ECO:0000313" key="2">
    <source>
        <dbReference type="EMBL" id="WNZ26603.1"/>
    </source>
</evidence>
<evidence type="ECO:0008006" key="3">
    <source>
        <dbReference type="Google" id="ProtNLM"/>
    </source>
</evidence>
<reference evidence="2" key="1">
    <citation type="submission" date="2020-05" db="EMBL/GenBank/DDBJ databases">
        <authorList>
            <person name="Zhu T."/>
            <person name="Keshari N."/>
            <person name="Lu X."/>
        </authorList>
    </citation>
    <scope>NUCLEOTIDE SEQUENCE</scope>
    <source>
        <strain evidence="2">NK1-12</strain>
    </source>
</reference>
<keyword evidence="1" id="KW-0812">Transmembrane</keyword>
<dbReference type="AlphaFoldDB" id="A0AA96WJB3"/>
<feature type="transmembrane region" description="Helical" evidence="1">
    <location>
        <begin position="21"/>
        <end position="43"/>
    </location>
</feature>
<accession>A0AA96WJB3</accession>
<evidence type="ECO:0000256" key="1">
    <source>
        <dbReference type="SAM" id="Phobius"/>
    </source>
</evidence>
<keyword evidence="1" id="KW-1133">Transmembrane helix</keyword>
<proteinExistence type="predicted"/>
<keyword evidence="1" id="KW-0472">Membrane</keyword>
<sequence>MWRREIHPNARKQFKGLWFERAMALLALANLGLVLFDLSYIPWRDFYLRRLPQLTEWYGRQFKGIEPHRMTTAYLDAVQQLEEQVALTGLQSPEVNQQLLNLQRLSVEMVDENPFDGANKTGILERIKNRMRDQVRADSSKQAFTTFWSQDYLMQAGWNPSLQFFQQEIQPLLATNYYRHIGENGEPIDWFWKIDIWFVGIFAAEFLARTFYLSRRYKRAGWIDAVIWRCYDLLLLLPFWRWLRVIPVVIRLDQAKLINLKPINNRVVRILISSVVVELTEMVVVQVIDQTQDIIRRGDATRWLLRTNRYIDLNGVNEVEVIAKHLTNVMVYNVLPQLRPEVEALLGHSVSQILQTSPAYASLQKLPGVSHVSQQITQQIVSDVSQTTYQAIRTALEDDRGTTLTQQLIHRLGEIFTQELKQHDALAEIEALTVALLDEVKVNYVKRLEAEDYEKLLQQKTRIYEITQSARLD</sequence>
<dbReference type="EMBL" id="CP053586">
    <property type="protein sequence ID" value="WNZ26603.1"/>
    <property type="molecule type" value="Genomic_DNA"/>
</dbReference>
<organism evidence="2">
    <name type="scientific">Leptolyngbya sp. NK1-12</name>
    <dbReference type="NCBI Taxonomy" id="2547451"/>
    <lineage>
        <taxon>Bacteria</taxon>
        <taxon>Bacillati</taxon>
        <taxon>Cyanobacteriota</taxon>
        <taxon>Cyanophyceae</taxon>
        <taxon>Leptolyngbyales</taxon>
        <taxon>Leptolyngbyaceae</taxon>
        <taxon>Leptolyngbya group</taxon>
        <taxon>Leptolyngbya</taxon>
    </lineage>
</organism>
<gene>
    <name evidence="2" type="ORF">HJG54_14180</name>
</gene>